<evidence type="ECO:0000256" key="2">
    <source>
        <dbReference type="ARBA" id="ARBA00022722"/>
    </source>
</evidence>
<dbReference type="AlphaFoldDB" id="A0A7G6YG03"/>
<keyword evidence="5 6" id="KW-0460">Magnesium</keyword>
<dbReference type="GO" id="GO:0000287">
    <property type="term" value="F:magnesium ion binding"/>
    <property type="evidence" value="ECO:0007669"/>
    <property type="project" value="UniProtKB-UniRule"/>
</dbReference>
<dbReference type="Proteomes" id="UP000515511">
    <property type="component" value="Chromosome"/>
</dbReference>
<name>A0A7G6YG03_9MICO</name>
<dbReference type="HAMAP" id="MF_00265">
    <property type="entry name" value="VapC_Nob1"/>
    <property type="match status" value="1"/>
</dbReference>
<keyword evidence="1 6" id="KW-1277">Toxin-antitoxin system</keyword>
<organism evidence="8 9">
    <name type="scientific">Leifsonia shinshuensis</name>
    <dbReference type="NCBI Taxonomy" id="150026"/>
    <lineage>
        <taxon>Bacteria</taxon>
        <taxon>Bacillati</taxon>
        <taxon>Actinomycetota</taxon>
        <taxon>Actinomycetes</taxon>
        <taxon>Micrococcales</taxon>
        <taxon>Microbacteriaceae</taxon>
        <taxon>Leifsonia</taxon>
    </lineage>
</organism>
<evidence type="ECO:0000256" key="6">
    <source>
        <dbReference type="HAMAP-Rule" id="MF_00265"/>
    </source>
</evidence>
<dbReference type="SUPFAM" id="SSF88723">
    <property type="entry name" value="PIN domain-like"/>
    <property type="match status" value="1"/>
</dbReference>
<evidence type="ECO:0000256" key="4">
    <source>
        <dbReference type="ARBA" id="ARBA00022801"/>
    </source>
</evidence>
<evidence type="ECO:0000256" key="1">
    <source>
        <dbReference type="ARBA" id="ARBA00022649"/>
    </source>
</evidence>
<keyword evidence="4 6" id="KW-0378">Hydrolase</keyword>
<feature type="domain" description="PIN" evidence="7">
    <location>
        <begin position="6"/>
        <end position="122"/>
    </location>
</feature>
<dbReference type="EMBL" id="CP043641">
    <property type="protein sequence ID" value="QNE37418.1"/>
    <property type="molecule type" value="Genomic_DNA"/>
</dbReference>
<dbReference type="Gene3D" id="3.40.50.1010">
    <property type="entry name" value="5'-nuclease"/>
    <property type="match status" value="1"/>
</dbReference>
<evidence type="ECO:0000259" key="7">
    <source>
        <dbReference type="Pfam" id="PF01850"/>
    </source>
</evidence>
<proteinExistence type="inferred from homology"/>
<dbReference type="GO" id="GO:0016787">
    <property type="term" value="F:hydrolase activity"/>
    <property type="evidence" value="ECO:0007669"/>
    <property type="project" value="UniProtKB-KW"/>
</dbReference>
<evidence type="ECO:0000256" key="5">
    <source>
        <dbReference type="ARBA" id="ARBA00022842"/>
    </source>
</evidence>
<keyword evidence="3 6" id="KW-0479">Metal-binding</keyword>
<comment type="cofactor">
    <cofactor evidence="6">
        <name>Mg(2+)</name>
        <dbReference type="ChEBI" id="CHEBI:18420"/>
    </cofactor>
</comment>
<evidence type="ECO:0000256" key="3">
    <source>
        <dbReference type="ARBA" id="ARBA00022723"/>
    </source>
</evidence>
<dbReference type="EC" id="3.1.-.-" evidence="6"/>
<keyword evidence="2 6" id="KW-0540">Nuclease</keyword>
<reference evidence="9" key="1">
    <citation type="submission" date="2019-09" db="EMBL/GenBank/DDBJ databases">
        <title>Antimicrobial potential of Antarctic Bacteria.</title>
        <authorList>
            <person name="Benaud N."/>
            <person name="Edwards R.J."/>
            <person name="Ferrari B.C."/>
        </authorList>
    </citation>
    <scope>NUCLEOTIDE SEQUENCE [LARGE SCALE GENOMIC DNA]</scope>
    <source>
        <strain evidence="9">INR9</strain>
    </source>
</reference>
<dbReference type="GO" id="GO:0090729">
    <property type="term" value="F:toxin activity"/>
    <property type="evidence" value="ECO:0007669"/>
    <property type="project" value="UniProtKB-KW"/>
</dbReference>
<evidence type="ECO:0000313" key="9">
    <source>
        <dbReference type="Proteomes" id="UP000515511"/>
    </source>
</evidence>
<dbReference type="InterPro" id="IPR002716">
    <property type="entry name" value="PIN_dom"/>
</dbReference>
<dbReference type="Pfam" id="PF01850">
    <property type="entry name" value="PIN"/>
    <property type="match status" value="1"/>
</dbReference>
<gene>
    <name evidence="6" type="primary">vapC</name>
    <name evidence="8" type="ORF">F1C12_21435</name>
</gene>
<dbReference type="GO" id="GO:0004540">
    <property type="term" value="F:RNA nuclease activity"/>
    <property type="evidence" value="ECO:0007669"/>
    <property type="project" value="InterPro"/>
</dbReference>
<sequence length="135" mass="14772">MTIRGMLDTSVLVSGLPTDVVDDLGSYRSSMICRGELVQGLVVFRGDARRRSAADQREELIRTLDDLADFWLDFDRAASDAYGTLTAEPRRAVRPKDALIAAHAGAVGVPLLTEDAGFSRFPDVEVVVLPHTRSR</sequence>
<dbReference type="KEGG" id="lse:F1C12_21435"/>
<feature type="binding site" evidence="6">
    <location>
        <position position="97"/>
    </location>
    <ligand>
        <name>Mg(2+)</name>
        <dbReference type="ChEBI" id="CHEBI:18420"/>
    </ligand>
</feature>
<comment type="function">
    <text evidence="6">Toxic component of a toxin-antitoxin (TA) system. An RNase.</text>
</comment>
<dbReference type="InterPro" id="IPR029060">
    <property type="entry name" value="PIN-like_dom_sf"/>
</dbReference>
<comment type="similarity">
    <text evidence="6">Belongs to the PINc/VapC protein family.</text>
</comment>
<feature type="binding site" evidence="6">
    <location>
        <position position="8"/>
    </location>
    <ligand>
        <name>Mg(2+)</name>
        <dbReference type="ChEBI" id="CHEBI:18420"/>
    </ligand>
</feature>
<accession>A0A7G6YG03</accession>
<dbReference type="InterPro" id="IPR022907">
    <property type="entry name" value="VapC_family"/>
</dbReference>
<dbReference type="RefSeq" id="WP_185276831.1">
    <property type="nucleotide sequence ID" value="NZ_CP043641.1"/>
</dbReference>
<protein>
    <recommendedName>
        <fullName evidence="6">Ribonuclease VapC</fullName>
        <shortName evidence="6">RNase VapC</shortName>
        <ecNumber evidence="6">3.1.-.-</ecNumber>
    </recommendedName>
    <alternativeName>
        <fullName evidence="6">Toxin VapC</fullName>
    </alternativeName>
</protein>
<evidence type="ECO:0000313" key="8">
    <source>
        <dbReference type="EMBL" id="QNE37418.1"/>
    </source>
</evidence>
<keyword evidence="6" id="KW-0800">Toxin</keyword>